<feature type="active site" evidence="2">
    <location>
        <position position="395"/>
    </location>
</feature>
<keyword evidence="7" id="KW-0378">Hydrolase</keyword>
<keyword evidence="1" id="KW-1015">Disulfide bond</keyword>
<dbReference type="EMBL" id="WVUK01000062">
    <property type="protein sequence ID" value="KAF7490341.1"/>
    <property type="molecule type" value="Genomic_DNA"/>
</dbReference>
<dbReference type="GO" id="GO:0046872">
    <property type="term" value="F:metal ion binding"/>
    <property type="evidence" value="ECO:0007669"/>
    <property type="project" value="UniProtKB-KW"/>
</dbReference>
<dbReference type="InterPro" id="IPR051489">
    <property type="entry name" value="ADAM_Metalloproteinase"/>
</dbReference>
<dbReference type="OrthoDB" id="6437438at2759"/>
<keyword evidence="9" id="KW-1185">Reference proteome</keyword>
<feature type="binding site" evidence="2">
    <location>
        <position position="398"/>
    </location>
    <ligand>
        <name>Zn(2+)</name>
        <dbReference type="ChEBI" id="CHEBI:29105"/>
        <note>catalytic</note>
    </ligand>
</feature>
<gene>
    <name evidence="7" type="primary">SSS_461g</name>
    <name evidence="7" type="ORF">SSS_461</name>
</gene>
<dbReference type="PROSITE" id="PS50215">
    <property type="entry name" value="ADAM_MEPRO"/>
    <property type="match status" value="1"/>
</dbReference>
<dbReference type="InterPro" id="IPR001590">
    <property type="entry name" value="Peptidase_M12B"/>
</dbReference>
<dbReference type="SMART" id="SM00050">
    <property type="entry name" value="DISIN"/>
    <property type="match status" value="1"/>
</dbReference>
<feature type="transmembrane region" description="Helical" evidence="3">
    <location>
        <begin position="650"/>
        <end position="670"/>
    </location>
</feature>
<proteinExistence type="predicted"/>
<dbReference type="Pfam" id="PF00200">
    <property type="entry name" value="Disintegrin"/>
    <property type="match status" value="1"/>
</dbReference>
<name>A0A834R7V4_SARSC</name>
<dbReference type="GO" id="GO:0005886">
    <property type="term" value="C:plasma membrane"/>
    <property type="evidence" value="ECO:0007669"/>
    <property type="project" value="TreeGrafter"/>
</dbReference>
<keyword evidence="2" id="KW-0479">Metal-binding</keyword>
<evidence type="ECO:0000259" key="5">
    <source>
        <dbReference type="PROSITE" id="PS50214"/>
    </source>
</evidence>
<evidence type="ECO:0000259" key="6">
    <source>
        <dbReference type="PROSITE" id="PS50215"/>
    </source>
</evidence>
<dbReference type="InterPro" id="IPR024079">
    <property type="entry name" value="MetalloPept_cat_dom_sf"/>
</dbReference>
<dbReference type="PROSITE" id="PS50214">
    <property type="entry name" value="DISINTEGRIN_2"/>
    <property type="match status" value="1"/>
</dbReference>
<dbReference type="GO" id="GO:0004222">
    <property type="term" value="F:metalloendopeptidase activity"/>
    <property type="evidence" value="ECO:0007669"/>
    <property type="project" value="InterPro"/>
</dbReference>
<keyword evidence="7" id="KW-0645">Protease</keyword>
<evidence type="ECO:0000313" key="9">
    <source>
        <dbReference type="Proteomes" id="UP000070412"/>
    </source>
</evidence>
<sequence length="719" mass="83019">MMFIPSPPSIDFQLFIFILMLVLNECQSIIDRLPLSIDQHKDFVSIEFDDGLDDHRQYNQKNVDVFDLILRSNNPRFDRSLLHLERIEIFRPRPKVFAIKSDGQIDEIHNYSKSNRYLGHIYGPGWNVSVPIEAMGSISKSSRDIFLVIKNSHFYITPSLSKLSDQNHHRFIEKNLHVIFDEQQPHSIGLLSSLLLDHYDLIEKIGKQQSGRRRIRRRDSNDRGRVINDNKRDDGDVEDSILNFCGIKLIILNDMYEKFDSDISLIVQHSQHIIDFINDIFLKHKWTRSGFYNESIDYDSALKGYGIILCNIYIQTELPKRSDPFDLVSMIEEYSDKNFCLTHIFTTINLTHKTRIINGLTSTNGIFNDKNCGISSFNLCSNFWENYCILSIVHEFGHSFGSAHDIDDEECWPNEGGSYLMSDPFLTELGPNNFRFSPCSVRAIYFAIKRKKKYFINSSNGSCQSQNRCGNNIVENGEECDEGANGGLCCDNHCRLKSWAQCSSSQKNAFCCDSRCRIMPQGQICRPNDLRFCLDQSRCDGQNYSCPKRTKLSDGTRCSDGGVCRQGFCETCQQRCDCDIPCYSCCYNRYKQICERHLELPDGSRCLFNESHPGQCRKGMCEMLNIIYIPPRMPDLRPELPRRDETSHTMTILMFGLIAVFGMVSLTILLERWIVTKLSVDDLGSEELETLKHRSRGSSETHSFYFVKGNEIRPQQYYL</sequence>
<dbReference type="FunFam" id="4.10.70.10:FF:000003">
    <property type="entry name" value="Disintegrin and metalloproteinase domain-containing protein 17"/>
    <property type="match status" value="1"/>
</dbReference>
<evidence type="ECO:0000256" key="2">
    <source>
        <dbReference type="PROSITE-ProRule" id="PRU00276"/>
    </source>
</evidence>
<dbReference type="InterPro" id="IPR001762">
    <property type="entry name" value="Disintegrin_dom"/>
</dbReference>
<feature type="domain" description="Peptidase M12B" evidence="6">
    <location>
        <begin position="243"/>
        <end position="460"/>
    </location>
</feature>
<protein>
    <submittedName>
        <fullName evidence="7">ADAM 17-like protease</fullName>
    </submittedName>
</protein>
<dbReference type="SUPFAM" id="SSF55486">
    <property type="entry name" value="Metalloproteases ('zincins'), catalytic domain"/>
    <property type="match status" value="1"/>
</dbReference>
<evidence type="ECO:0000256" key="4">
    <source>
        <dbReference type="SAM" id="SignalP"/>
    </source>
</evidence>
<dbReference type="EnsemblMetazoa" id="SSS_461s_mrna">
    <property type="protein sequence ID" value="KAF7490341.1"/>
    <property type="gene ID" value="SSS_461"/>
</dbReference>
<accession>A0A834R7V4</accession>
<keyword evidence="4" id="KW-0732">Signal</keyword>
<reference evidence="7" key="2">
    <citation type="submission" date="2020-01" db="EMBL/GenBank/DDBJ databases">
        <authorList>
            <person name="Korhonen P.K.K."/>
            <person name="Guangxu M.G."/>
            <person name="Wang T.W."/>
            <person name="Stroehlein A.J.S."/>
            <person name="Young N.D."/>
            <person name="Ang C.-S.A."/>
            <person name="Fernando D.W.F."/>
            <person name="Lu H.L."/>
            <person name="Taylor S.T."/>
            <person name="Ehtesham M.E.M."/>
            <person name="Najaraj S.H.N."/>
            <person name="Harsha G.H.G."/>
            <person name="Madugundu A.M."/>
            <person name="Renuse S.R."/>
            <person name="Holt D.H."/>
            <person name="Pandey A.P."/>
            <person name="Papenfuss A.P."/>
            <person name="Gasser R.B.G."/>
            <person name="Fischer K.F."/>
        </authorList>
    </citation>
    <scope>NUCLEOTIDE SEQUENCE</scope>
    <source>
        <strain evidence="7">SSS_KF_BRIS2020</strain>
    </source>
</reference>
<dbReference type="PANTHER" id="PTHR45702">
    <property type="entry name" value="ADAM10/ADAM17 METALLOPEPTIDASE FAMILY MEMBER"/>
    <property type="match status" value="1"/>
</dbReference>
<comment type="caution">
    <text evidence="2">Lacks conserved residue(s) required for the propagation of feature annotation.</text>
</comment>
<keyword evidence="3" id="KW-0472">Membrane</keyword>
<feature type="binding site" evidence="2">
    <location>
        <position position="394"/>
    </location>
    <ligand>
        <name>Zn(2+)</name>
        <dbReference type="ChEBI" id="CHEBI:29105"/>
        <note>catalytic</note>
    </ligand>
</feature>
<feature type="chain" id="PRO_5038316089" evidence="4">
    <location>
        <begin position="27"/>
        <end position="719"/>
    </location>
</feature>
<dbReference type="GO" id="GO:0007219">
    <property type="term" value="P:Notch signaling pathway"/>
    <property type="evidence" value="ECO:0007669"/>
    <property type="project" value="TreeGrafter"/>
</dbReference>
<feature type="signal peptide" evidence="4">
    <location>
        <begin position="1"/>
        <end position="26"/>
    </location>
</feature>
<keyword evidence="3" id="KW-0812">Transmembrane</keyword>
<dbReference type="Gene3D" id="4.10.70.10">
    <property type="entry name" value="Disintegrin domain"/>
    <property type="match status" value="1"/>
</dbReference>
<reference evidence="9" key="1">
    <citation type="journal article" date="2020" name="PLoS Negl. Trop. Dis.">
        <title>High-quality nuclear genome for Sarcoptes scabiei-A critical resource for a neglected parasite.</title>
        <authorList>
            <person name="Korhonen P.K."/>
            <person name="Gasser R.B."/>
            <person name="Ma G."/>
            <person name="Wang T."/>
            <person name="Stroehlein A.J."/>
            <person name="Young N.D."/>
            <person name="Ang C.S."/>
            <person name="Fernando D.D."/>
            <person name="Lu H.C."/>
            <person name="Taylor S."/>
            <person name="Reynolds S.L."/>
            <person name="Mofiz E."/>
            <person name="Najaraj S.H."/>
            <person name="Gowda H."/>
            <person name="Madugundu A."/>
            <person name="Renuse S."/>
            <person name="Holt D."/>
            <person name="Pandey A."/>
            <person name="Papenfuss A.T."/>
            <person name="Fischer K."/>
        </authorList>
    </citation>
    <scope>NUCLEOTIDE SEQUENCE [LARGE SCALE GENOMIC DNA]</scope>
</reference>
<dbReference type="SUPFAM" id="SSF57552">
    <property type="entry name" value="Blood coagulation inhibitor (disintegrin)"/>
    <property type="match status" value="1"/>
</dbReference>
<dbReference type="AlphaFoldDB" id="A0A834R7V4"/>
<dbReference type="Gene3D" id="3.40.390.10">
    <property type="entry name" value="Collagenase (Catalytic Domain)"/>
    <property type="match status" value="1"/>
</dbReference>
<dbReference type="InterPro" id="IPR036436">
    <property type="entry name" value="Disintegrin_dom_sf"/>
</dbReference>
<evidence type="ECO:0000313" key="8">
    <source>
        <dbReference type="EnsemblMetazoa" id="KAF7490341.1"/>
    </source>
</evidence>
<feature type="domain" description="Disintegrin" evidence="5">
    <location>
        <begin position="466"/>
        <end position="554"/>
    </location>
</feature>
<organism evidence="7">
    <name type="scientific">Sarcoptes scabiei</name>
    <name type="common">Itch mite</name>
    <name type="synonym">Acarus scabiei</name>
    <dbReference type="NCBI Taxonomy" id="52283"/>
    <lineage>
        <taxon>Eukaryota</taxon>
        <taxon>Metazoa</taxon>
        <taxon>Ecdysozoa</taxon>
        <taxon>Arthropoda</taxon>
        <taxon>Chelicerata</taxon>
        <taxon>Arachnida</taxon>
        <taxon>Acari</taxon>
        <taxon>Acariformes</taxon>
        <taxon>Sarcoptiformes</taxon>
        <taxon>Astigmata</taxon>
        <taxon>Psoroptidia</taxon>
        <taxon>Sarcoptoidea</taxon>
        <taxon>Sarcoptidae</taxon>
        <taxon>Sarcoptinae</taxon>
        <taxon>Sarcoptes</taxon>
    </lineage>
</organism>
<reference evidence="8" key="3">
    <citation type="submission" date="2022-06" db="UniProtKB">
        <authorList>
            <consortium name="EnsemblMetazoa"/>
        </authorList>
    </citation>
    <scope>IDENTIFICATION</scope>
</reference>
<dbReference type="Pfam" id="PF13574">
    <property type="entry name" value="Reprolysin_2"/>
    <property type="match status" value="1"/>
</dbReference>
<feature type="binding site" evidence="2">
    <location>
        <position position="404"/>
    </location>
    <ligand>
        <name>Zn(2+)</name>
        <dbReference type="ChEBI" id="CHEBI:29105"/>
        <note>catalytic</note>
    </ligand>
</feature>
<evidence type="ECO:0000313" key="7">
    <source>
        <dbReference type="EMBL" id="KAF7490341.1"/>
    </source>
</evidence>
<evidence type="ECO:0000256" key="1">
    <source>
        <dbReference type="ARBA" id="ARBA00023157"/>
    </source>
</evidence>
<dbReference type="PANTHER" id="PTHR45702:SF2">
    <property type="entry name" value="KUZBANIAN, ISOFORM A"/>
    <property type="match status" value="1"/>
</dbReference>
<keyword evidence="2" id="KW-0862">Zinc</keyword>
<keyword evidence="3" id="KW-1133">Transmembrane helix</keyword>
<dbReference type="Proteomes" id="UP000070412">
    <property type="component" value="Unassembled WGS sequence"/>
</dbReference>
<evidence type="ECO:0000256" key="3">
    <source>
        <dbReference type="SAM" id="Phobius"/>
    </source>
</evidence>
<dbReference type="GO" id="GO:0006509">
    <property type="term" value="P:membrane protein ectodomain proteolysis"/>
    <property type="evidence" value="ECO:0007669"/>
    <property type="project" value="TreeGrafter"/>
</dbReference>